<dbReference type="RefSeq" id="WP_191699779.1">
    <property type="nucleotide sequence ID" value="NZ_JACSPZ010000003.1"/>
</dbReference>
<accession>A0ABR8XY30</accession>
<comment type="caution">
    <text evidence="1">The sequence shown here is derived from an EMBL/GenBank/DDBJ whole genome shotgun (WGS) entry which is preliminary data.</text>
</comment>
<dbReference type="EMBL" id="JACSPZ010000003">
    <property type="protein sequence ID" value="MBD8036803.1"/>
    <property type="molecule type" value="Genomic_DNA"/>
</dbReference>
<reference evidence="1 2" key="1">
    <citation type="submission" date="2020-08" db="EMBL/GenBank/DDBJ databases">
        <title>A Genomic Blueprint of the Chicken Gut Microbiome.</title>
        <authorList>
            <person name="Gilroy R."/>
            <person name="Ravi A."/>
            <person name="Getino M."/>
            <person name="Pursley I."/>
            <person name="Horton D.L."/>
            <person name="Alikhan N.-F."/>
            <person name="Baker D."/>
            <person name="Gharbi K."/>
            <person name="Hall N."/>
            <person name="Watson M."/>
            <person name="Adriaenssens E.M."/>
            <person name="Foster-Nyarko E."/>
            <person name="Jarju S."/>
            <person name="Secka A."/>
            <person name="Antonio M."/>
            <person name="Oren A."/>
            <person name="Chaudhuri R."/>
            <person name="La Ragione R.M."/>
            <person name="Hildebrand F."/>
            <person name="Pallen M.J."/>
        </authorList>
    </citation>
    <scope>NUCLEOTIDE SEQUENCE [LARGE SCALE GENOMIC DNA]</scope>
    <source>
        <strain evidence="1 2">A46</strain>
    </source>
</reference>
<evidence type="ECO:0008006" key="3">
    <source>
        <dbReference type="Google" id="ProtNLM"/>
    </source>
</evidence>
<gene>
    <name evidence="1" type="ORF">H9635_08615</name>
</gene>
<name>A0ABR8XY30_9BACL</name>
<protein>
    <recommendedName>
        <fullName evidence="3">WGR domain-containing protein</fullName>
    </recommendedName>
</protein>
<evidence type="ECO:0000313" key="2">
    <source>
        <dbReference type="Proteomes" id="UP000619101"/>
    </source>
</evidence>
<evidence type="ECO:0000313" key="1">
    <source>
        <dbReference type="EMBL" id="MBD8036803.1"/>
    </source>
</evidence>
<dbReference type="Proteomes" id="UP000619101">
    <property type="component" value="Unassembled WGS sequence"/>
</dbReference>
<organism evidence="1 2">
    <name type="scientific">Solibacillus faecavium</name>
    <dbReference type="NCBI Taxonomy" id="2762221"/>
    <lineage>
        <taxon>Bacteria</taxon>
        <taxon>Bacillati</taxon>
        <taxon>Bacillota</taxon>
        <taxon>Bacilli</taxon>
        <taxon>Bacillales</taxon>
        <taxon>Caryophanaceae</taxon>
        <taxon>Solibacillus</taxon>
    </lineage>
</organism>
<keyword evidence="2" id="KW-1185">Reference proteome</keyword>
<sequence>MVLRLINTTGSDTFHWQIWNEKKQLHIISGKLGVPGTKETVSLGFFESSKGTMKKLAKEKINQGYEYVKEESYTKMVVQYRYEDESQFEAAEKKTLWVEDLLDEVLYLTGNGKLYGSEVGDGAGTTFCLVIDLDLALNTVLEELSKNQVIEGAEIAYENKEGNYIGIYPEGIKFELV</sequence>
<proteinExistence type="predicted"/>